<evidence type="ECO:0000313" key="3">
    <source>
        <dbReference type="Proteomes" id="UP001597221"/>
    </source>
</evidence>
<proteinExistence type="predicted"/>
<sequence length="76" mass="8641">TVNLFKTSQIHGYLAFLFLILVASIIKFLSSGLHYTHFFLKIPLVSLGNMEVHSSKKDRHYTIPIFLFISLGTSLD</sequence>
<feature type="transmembrane region" description="Helical" evidence="1">
    <location>
        <begin position="12"/>
        <end position="30"/>
    </location>
</feature>
<dbReference type="RefSeq" id="WP_379598490.1">
    <property type="nucleotide sequence ID" value="NZ_JBHUDE010000147.1"/>
</dbReference>
<dbReference type="Proteomes" id="UP001597221">
    <property type="component" value="Unassembled WGS sequence"/>
</dbReference>
<evidence type="ECO:0000313" key="2">
    <source>
        <dbReference type="EMBL" id="MFD1609071.1"/>
    </source>
</evidence>
<dbReference type="EMBL" id="JBHUDE010000147">
    <property type="protein sequence ID" value="MFD1609071.1"/>
    <property type="molecule type" value="Genomic_DNA"/>
</dbReference>
<gene>
    <name evidence="2" type="ORF">ACFSBH_15760</name>
</gene>
<keyword evidence="1" id="KW-0472">Membrane</keyword>
<comment type="caution">
    <text evidence="2">The sequence shown here is derived from an EMBL/GenBank/DDBJ whole genome shotgun (WGS) entry which is preliminary data.</text>
</comment>
<keyword evidence="3" id="KW-1185">Reference proteome</keyword>
<keyword evidence="1" id="KW-0812">Transmembrane</keyword>
<reference evidence="3" key="1">
    <citation type="journal article" date="2019" name="Int. J. Syst. Evol. Microbiol.">
        <title>The Global Catalogue of Microorganisms (GCM) 10K type strain sequencing project: providing services to taxonomists for standard genome sequencing and annotation.</title>
        <authorList>
            <consortium name="The Broad Institute Genomics Platform"/>
            <consortium name="The Broad Institute Genome Sequencing Center for Infectious Disease"/>
            <person name="Wu L."/>
            <person name="Ma J."/>
        </authorList>
    </citation>
    <scope>NUCLEOTIDE SEQUENCE [LARGE SCALE GENOMIC DNA]</scope>
    <source>
        <strain evidence="3">CGMCC 1.12376</strain>
    </source>
</reference>
<protein>
    <submittedName>
        <fullName evidence="2">Uncharacterized protein</fullName>
    </submittedName>
</protein>
<evidence type="ECO:0000256" key="1">
    <source>
        <dbReference type="SAM" id="Phobius"/>
    </source>
</evidence>
<accession>A0ABW4HU46</accession>
<organism evidence="2 3">
    <name type="scientific">Oceanobacillus luteolus</name>
    <dbReference type="NCBI Taxonomy" id="1274358"/>
    <lineage>
        <taxon>Bacteria</taxon>
        <taxon>Bacillati</taxon>
        <taxon>Bacillota</taxon>
        <taxon>Bacilli</taxon>
        <taxon>Bacillales</taxon>
        <taxon>Bacillaceae</taxon>
        <taxon>Oceanobacillus</taxon>
    </lineage>
</organism>
<name>A0ABW4HU46_9BACI</name>
<feature type="non-terminal residue" evidence="2">
    <location>
        <position position="1"/>
    </location>
</feature>
<keyword evidence="1" id="KW-1133">Transmembrane helix</keyword>